<evidence type="ECO:0000256" key="6">
    <source>
        <dbReference type="ARBA" id="ARBA00022989"/>
    </source>
</evidence>
<keyword evidence="3" id="KW-0813">Transport</keyword>
<evidence type="ECO:0000313" key="10">
    <source>
        <dbReference type="Proteomes" id="UP000198565"/>
    </source>
</evidence>
<feature type="transmembrane region" description="Helical" evidence="8">
    <location>
        <begin position="123"/>
        <end position="144"/>
    </location>
</feature>
<keyword evidence="5 8" id="KW-0812">Transmembrane</keyword>
<evidence type="ECO:0000256" key="2">
    <source>
        <dbReference type="ARBA" id="ARBA00007935"/>
    </source>
</evidence>
<dbReference type="FunFam" id="1.10.3470.10:FF:000001">
    <property type="entry name" value="Vitamin B12 ABC transporter permease BtuC"/>
    <property type="match status" value="1"/>
</dbReference>
<evidence type="ECO:0000256" key="3">
    <source>
        <dbReference type="ARBA" id="ARBA00022448"/>
    </source>
</evidence>
<feature type="transmembrane region" description="Helical" evidence="8">
    <location>
        <begin position="310"/>
        <end position="331"/>
    </location>
</feature>
<dbReference type="RefSeq" id="WP_091483229.1">
    <property type="nucleotide sequence ID" value="NZ_FOTR01000004.1"/>
</dbReference>
<feature type="transmembrane region" description="Helical" evidence="8">
    <location>
        <begin position="97"/>
        <end position="117"/>
    </location>
</feature>
<dbReference type="EMBL" id="FOTR01000004">
    <property type="protein sequence ID" value="SFL80293.1"/>
    <property type="molecule type" value="Genomic_DNA"/>
</dbReference>
<evidence type="ECO:0000256" key="1">
    <source>
        <dbReference type="ARBA" id="ARBA00004651"/>
    </source>
</evidence>
<accession>A0A1I4KNW6</accession>
<feature type="transmembrane region" description="Helical" evidence="8">
    <location>
        <begin position="12"/>
        <end position="38"/>
    </location>
</feature>
<dbReference type="GO" id="GO:0022857">
    <property type="term" value="F:transmembrane transporter activity"/>
    <property type="evidence" value="ECO:0007669"/>
    <property type="project" value="InterPro"/>
</dbReference>
<protein>
    <submittedName>
        <fullName evidence="9">Iron complex transport system permease protein</fullName>
    </submittedName>
</protein>
<dbReference type="InterPro" id="IPR037294">
    <property type="entry name" value="ABC_BtuC-like"/>
</dbReference>
<proteinExistence type="inferred from homology"/>
<comment type="similarity">
    <text evidence="2">Belongs to the binding-protein-dependent transport system permease family. FecCD subfamily.</text>
</comment>
<keyword evidence="10" id="KW-1185">Reference proteome</keyword>
<dbReference type="OrthoDB" id="9811721at2"/>
<keyword evidence="6 8" id="KW-1133">Transmembrane helix</keyword>
<evidence type="ECO:0000256" key="5">
    <source>
        <dbReference type="ARBA" id="ARBA00022692"/>
    </source>
</evidence>
<feature type="transmembrane region" description="Helical" evidence="8">
    <location>
        <begin position="67"/>
        <end position="85"/>
    </location>
</feature>
<dbReference type="AlphaFoldDB" id="A0A1I4KNW6"/>
<gene>
    <name evidence="9" type="ORF">SAMN04487943_10459</name>
</gene>
<dbReference type="CDD" id="cd06550">
    <property type="entry name" value="TM_ABC_iron-siderophores_like"/>
    <property type="match status" value="1"/>
</dbReference>
<dbReference type="GO" id="GO:0033214">
    <property type="term" value="P:siderophore-iron import into cell"/>
    <property type="evidence" value="ECO:0007669"/>
    <property type="project" value="TreeGrafter"/>
</dbReference>
<sequence>MKQIIDSFYQKKIWVYVLLCFLLLIVTIMSLSIGSSYIPILELLKHLVGLSDGQHEFTINVLRLPRLLLAFFVGASLSVSGLILQSIIRNPLASPDIIGITAGGSVGAMLFIVYIMGSISIHWLPLAAILGATCVAIIVYGLAWSNGVTPLRLVLIGIGVSAAMNAVITLLIVVSETSVTTKAYLWLTGSLYGATVQDVYGLLPWVLCFIPLTFLLAKTISVLELGDSLATSLGVNVQVFRFTLLFVSVALAGSAVAFAGGIGFIGLIAPHIAKKLVGYTLHSLVPIAALVGGLMVMIADLIARTAFLPLDLPAGVFTAGVGAPFFIYLLYKNRHI</sequence>
<evidence type="ECO:0000256" key="7">
    <source>
        <dbReference type="ARBA" id="ARBA00023136"/>
    </source>
</evidence>
<dbReference type="Gene3D" id="1.10.3470.10">
    <property type="entry name" value="ABC transporter involved in vitamin B12 uptake, BtuC"/>
    <property type="match status" value="1"/>
</dbReference>
<dbReference type="InterPro" id="IPR000522">
    <property type="entry name" value="ABC_transptr_permease_BtuC"/>
</dbReference>
<evidence type="ECO:0000256" key="8">
    <source>
        <dbReference type="SAM" id="Phobius"/>
    </source>
</evidence>
<name>A0A1I4KNW6_9BACI</name>
<evidence type="ECO:0000313" key="9">
    <source>
        <dbReference type="EMBL" id="SFL80293.1"/>
    </source>
</evidence>
<dbReference type="PANTHER" id="PTHR30472:SF24">
    <property type="entry name" value="FERRIC ENTEROBACTIN TRANSPORT SYSTEM PERMEASE PROTEIN FEPG"/>
    <property type="match status" value="1"/>
</dbReference>
<feature type="transmembrane region" description="Helical" evidence="8">
    <location>
        <begin position="151"/>
        <end position="174"/>
    </location>
</feature>
<feature type="transmembrane region" description="Helical" evidence="8">
    <location>
        <begin position="281"/>
        <end position="303"/>
    </location>
</feature>
<comment type="subcellular location">
    <subcellularLocation>
        <location evidence="1">Cell membrane</location>
        <topology evidence="1">Multi-pass membrane protein</topology>
    </subcellularLocation>
</comment>
<dbReference type="STRING" id="334253.SAMN04487943_10459"/>
<keyword evidence="4" id="KW-1003">Cell membrane</keyword>
<feature type="transmembrane region" description="Helical" evidence="8">
    <location>
        <begin position="202"/>
        <end position="223"/>
    </location>
</feature>
<dbReference type="Proteomes" id="UP000198565">
    <property type="component" value="Unassembled WGS sequence"/>
</dbReference>
<dbReference type="Pfam" id="PF01032">
    <property type="entry name" value="FecCD"/>
    <property type="match status" value="1"/>
</dbReference>
<reference evidence="10" key="1">
    <citation type="submission" date="2016-10" db="EMBL/GenBank/DDBJ databases">
        <authorList>
            <person name="Varghese N."/>
            <person name="Submissions S."/>
        </authorList>
    </citation>
    <scope>NUCLEOTIDE SEQUENCE [LARGE SCALE GENOMIC DNA]</scope>
    <source>
        <strain evidence="10">CGMCC 1.4250</strain>
    </source>
</reference>
<evidence type="ECO:0000256" key="4">
    <source>
        <dbReference type="ARBA" id="ARBA00022475"/>
    </source>
</evidence>
<organism evidence="9 10">
    <name type="scientific">Gracilibacillus orientalis</name>
    <dbReference type="NCBI Taxonomy" id="334253"/>
    <lineage>
        <taxon>Bacteria</taxon>
        <taxon>Bacillati</taxon>
        <taxon>Bacillota</taxon>
        <taxon>Bacilli</taxon>
        <taxon>Bacillales</taxon>
        <taxon>Bacillaceae</taxon>
        <taxon>Gracilibacillus</taxon>
    </lineage>
</organism>
<feature type="transmembrane region" description="Helical" evidence="8">
    <location>
        <begin position="244"/>
        <end position="269"/>
    </location>
</feature>
<dbReference type="SUPFAM" id="SSF81345">
    <property type="entry name" value="ABC transporter involved in vitamin B12 uptake, BtuC"/>
    <property type="match status" value="1"/>
</dbReference>
<dbReference type="GO" id="GO:0005886">
    <property type="term" value="C:plasma membrane"/>
    <property type="evidence" value="ECO:0007669"/>
    <property type="project" value="UniProtKB-SubCell"/>
</dbReference>
<dbReference type="PANTHER" id="PTHR30472">
    <property type="entry name" value="FERRIC ENTEROBACTIN TRANSPORT SYSTEM PERMEASE PROTEIN"/>
    <property type="match status" value="1"/>
</dbReference>
<keyword evidence="7 8" id="KW-0472">Membrane</keyword>